<sequence>MNFQQVFCYSHYKVFLANIPLVGKQEPYTIRNFLFLLGFQRMLTILFEVFPVSFSIFLKEEFLNFINQIAIAGVQYLIKELINIYQILIFYLIGILLTIQLSFIANLLILPFNFLSVPSFILCHQLLFPSRHTIAILDIQKSNVLIIWNDFFIRSTVDFFLLI</sequence>
<dbReference type="AlphaFoldDB" id="A0A8S1XUR5"/>
<evidence type="ECO:0000256" key="1">
    <source>
        <dbReference type="SAM" id="Phobius"/>
    </source>
</evidence>
<dbReference type="Proteomes" id="UP000689195">
    <property type="component" value="Unassembled WGS sequence"/>
</dbReference>
<keyword evidence="1" id="KW-1133">Transmembrane helix</keyword>
<proteinExistence type="predicted"/>
<feature type="transmembrane region" description="Helical" evidence="1">
    <location>
        <begin position="84"/>
        <end position="110"/>
    </location>
</feature>
<keyword evidence="1" id="KW-0812">Transmembrane</keyword>
<name>A0A8S1XUR5_9CILI</name>
<dbReference type="EMBL" id="CAJJDO010000134">
    <property type="protein sequence ID" value="CAD8203704.1"/>
    <property type="molecule type" value="Genomic_DNA"/>
</dbReference>
<keyword evidence="1" id="KW-0472">Membrane</keyword>
<gene>
    <name evidence="2" type="ORF">PPENT_87.1.T1340132</name>
</gene>
<organism evidence="2 3">
    <name type="scientific">Paramecium pentaurelia</name>
    <dbReference type="NCBI Taxonomy" id="43138"/>
    <lineage>
        <taxon>Eukaryota</taxon>
        <taxon>Sar</taxon>
        <taxon>Alveolata</taxon>
        <taxon>Ciliophora</taxon>
        <taxon>Intramacronucleata</taxon>
        <taxon>Oligohymenophorea</taxon>
        <taxon>Peniculida</taxon>
        <taxon>Parameciidae</taxon>
        <taxon>Paramecium</taxon>
    </lineage>
</organism>
<evidence type="ECO:0000313" key="2">
    <source>
        <dbReference type="EMBL" id="CAD8203704.1"/>
    </source>
</evidence>
<keyword evidence="3" id="KW-1185">Reference proteome</keyword>
<reference evidence="2" key="1">
    <citation type="submission" date="2021-01" db="EMBL/GenBank/DDBJ databases">
        <authorList>
            <consortium name="Genoscope - CEA"/>
            <person name="William W."/>
        </authorList>
    </citation>
    <scope>NUCLEOTIDE SEQUENCE</scope>
</reference>
<protein>
    <submittedName>
        <fullName evidence="2">Uncharacterized protein</fullName>
    </submittedName>
</protein>
<accession>A0A8S1XUR5</accession>
<comment type="caution">
    <text evidence="2">The sequence shown here is derived from an EMBL/GenBank/DDBJ whole genome shotgun (WGS) entry which is preliminary data.</text>
</comment>
<evidence type="ECO:0000313" key="3">
    <source>
        <dbReference type="Proteomes" id="UP000689195"/>
    </source>
</evidence>